<feature type="region of interest" description="Disordered" evidence="3">
    <location>
        <begin position="1"/>
        <end position="30"/>
    </location>
</feature>
<dbReference type="PROSITE" id="PS50297">
    <property type="entry name" value="ANK_REP_REGION"/>
    <property type="match status" value="1"/>
</dbReference>
<dbReference type="PANTHER" id="PTHR24192">
    <property type="entry name" value="ANKYRIN REPEAT DOMAIN 40"/>
    <property type="match status" value="1"/>
</dbReference>
<evidence type="ECO:0000313" key="5">
    <source>
        <dbReference type="EMBL" id="KAJ8611271.1"/>
    </source>
</evidence>
<keyword evidence="6" id="KW-1185">Reference proteome</keyword>
<dbReference type="SUPFAM" id="SSF48403">
    <property type="entry name" value="Ankyrin repeat"/>
    <property type="match status" value="1"/>
</dbReference>
<reference evidence="5" key="1">
    <citation type="submission" date="2023-01" db="EMBL/GenBank/DDBJ databases">
        <title>Metagenome sequencing of chrysophaentin producing Chrysophaeum taylorii.</title>
        <authorList>
            <person name="Davison J."/>
            <person name="Bewley C."/>
        </authorList>
    </citation>
    <scope>NUCLEOTIDE SEQUENCE</scope>
    <source>
        <strain evidence="5">NIES-1699</strain>
    </source>
</reference>
<dbReference type="PROSITE" id="PS50089">
    <property type="entry name" value="ZF_RING_2"/>
    <property type="match status" value="1"/>
</dbReference>
<feature type="region of interest" description="Disordered" evidence="3">
    <location>
        <begin position="249"/>
        <end position="287"/>
    </location>
</feature>
<organism evidence="5 6">
    <name type="scientific">Chrysophaeum taylorii</name>
    <dbReference type="NCBI Taxonomy" id="2483200"/>
    <lineage>
        <taxon>Eukaryota</taxon>
        <taxon>Sar</taxon>
        <taxon>Stramenopiles</taxon>
        <taxon>Ochrophyta</taxon>
        <taxon>Pelagophyceae</taxon>
        <taxon>Pelagomonadales</taxon>
        <taxon>Pelagomonadaceae</taxon>
        <taxon>Chrysophaeum</taxon>
    </lineage>
</organism>
<evidence type="ECO:0000313" key="6">
    <source>
        <dbReference type="Proteomes" id="UP001230188"/>
    </source>
</evidence>
<evidence type="ECO:0000256" key="2">
    <source>
        <dbReference type="PROSITE-ProRule" id="PRU00175"/>
    </source>
</evidence>
<dbReference type="EMBL" id="JAQMWT010000078">
    <property type="protein sequence ID" value="KAJ8611271.1"/>
    <property type="molecule type" value="Genomic_DNA"/>
</dbReference>
<keyword evidence="2" id="KW-0862">Zinc</keyword>
<keyword evidence="2" id="KW-0863">Zinc-finger</keyword>
<protein>
    <recommendedName>
        <fullName evidence="4">RING-type domain-containing protein</fullName>
    </recommendedName>
</protein>
<dbReference type="Pfam" id="PF13920">
    <property type="entry name" value="zf-C3HC4_3"/>
    <property type="match status" value="1"/>
</dbReference>
<comment type="caution">
    <text evidence="5">The sequence shown here is derived from an EMBL/GenBank/DDBJ whole genome shotgun (WGS) entry which is preliminary data.</text>
</comment>
<sequence length="695" mass="74303">MPRRSVNKRPPVAPPPSGKAEEAAGAGRSRRGEVAAAVIAACALACGRVARDPTFFLPASFLAPARAEMESGIVHSKAQHTVPATAPSFPSEPSGGEVFLISSSSSPSSSSFSERSEKSFVSFSVRDARNRRAPAFFNAEATTRLSVIFEAYARLRNENDARCFFYKQGPPHPRELLVGSMTVEEAGVANGSIVSVTAVVDDSEVCGQGLKSDVTWKKFFNGETAEFSRLARLFLGCALADAAEPDWRRGVDTTTIGSGPHDERPPPRRGQPSAAARAKRLDDENPWQRAEAELREALKMGSRAARVALARLVVVAAHFEARPSFLDDARDALGGDDKSFAEAVATGTQIAASKASRLLARECASETADVDVVASALAAGADVDTRTTDNDRATSLMWAAHRGHGQVVSSLLTAGADPALTNDRGLTAVDLAVDEPTKQAFRANGVRIPDDDDDDFSETAANATAEDPTPPPRALPTSFPALARLFNLAGLASLAFAASRCATDVWRAALRHARVIGKRADLAVNRFANAASRARAAARASRRDFLAPAREAASKRLAGLYRDALDALLARFRPPDAPCVEPRVDLRPMPRDDLADGLRDLDLAALSVATLDRLDKILPDLQRRVVRELLAREPPPPATSRFDRDNECVVCLAAPRAVAFGCGHLCCCENCGKNLADCPVCRTPVKSRHRIFCTT</sequence>
<feature type="domain" description="RING-type" evidence="4">
    <location>
        <begin position="648"/>
        <end position="682"/>
    </location>
</feature>
<proteinExistence type="predicted"/>
<evidence type="ECO:0000259" key="4">
    <source>
        <dbReference type="PROSITE" id="PS50089"/>
    </source>
</evidence>
<feature type="repeat" description="ANK" evidence="1">
    <location>
        <begin position="391"/>
        <end position="423"/>
    </location>
</feature>
<dbReference type="Pfam" id="PF13857">
    <property type="entry name" value="Ank_5"/>
    <property type="match status" value="1"/>
</dbReference>
<keyword evidence="1" id="KW-0040">ANK repeat</keyword>
<accession>A0AAD7XQK9</accession>
<feature type="region of interest" description="Disordered" evidence="3">
    <location>
        <begin position="444"/>
        <end position="474"/>
    </location>
</feature>
<dbReference type="InterPro" id="IPR039195">
    <property type="entry name" value="ANKRD40"/>
</dbReference>
<name>A0AAD7XQK9_9STRA</name>
<keyword evidence="2" id="KW-0479">Metal-binding</keyword>
<dbReference type="Proteomes" id="UP001230188">
    <property type="component" value="Unassembled WGS sequence"/>
</dbReference>
<evidence type="ECO:0000256" key="3">
    <source>
        <dbReference type="SAM" id="MobiDB-lite"/>
    </source>
</evidence>
<dbReference type="Gene3D" id="1.25.40.20">
    <property type="entry name" value="Ankyrin repeat-containing domain"/>
    <property type="match status" value="1"/>
</dbReference>
<dbReference type="InterPro" id="IPR001841">
    <property type="entry name" value="Znf_RING"/>
</dbReference>
<dbReference type="GO" id="GO:0008270">
    <property type="term" value="F:zinc ion binding"/>
    <property type="evidence" value="ECO:0007669"/>
    <property type="project" value="UniProtKB-KW"/>
</dbReference>
<dbReference type="InterPro" id="IPR036770">
    <property type="entry name" value="Ankyrin_rpt-contain_sf"/>
</dbReference>
<dbReference type="AlphaFoldDB" id="A0AAD7XQK9"/>
<dbReference type="InterPro" id="IPR002110">
    <property type="entry name" value="Ankyrin_rpt"/>
</dbReference>
<gene>
    <name evidence="5" type="ORF">CTAYLR_004135</name>
</gene>
<evidence type="ECO:0000256" key="1">
    <source>
        <dbReference type="PROSITE-ProRule" id="PRU00023"/>
    </source>
</evidence>
<dbReference type="PANTHER" id="PTHR24192:SF3">
    <property type="entry name" value="ANKYRIN REPEAT DOMAIN 40"/>
    <property type="match status" value="1"/>
</dbReference>
<dbReference type="InterPro" id="IPR013083">
    <property type="entry name" value="Znf_RING/FYVE/PHD"/>
</dbReference>
<dbReference type="Gene3D" id="3.30.40.10">
    <property type="entry name" value="Zinc/RING finger domain, C3HC4 (zinc finger)"/>
    <property type="match status" value="1"/>
</dbReference>
<dbReference type="PROSITE" id="PS50088">
    <property type="entry name" value="ANK_REPEAT"/>
    <property type="match status" value="1"/>
</dbReference>